<dbReference type="Gene3D" id="1.10.530.10">
    <property type="match status" value="1"/>
</dbReference>
<dbReference type="InterPro" id="IPR001638">
    <property type="entry name" value="Solute-binding_3/MltF_N"/>
</dbReference>
<keyword evidence="3" id="KW-0998">Cell outer membrane</keyword>
<dbReference type="CDD" id="cd13403">
    <property type="entry name" value="MLTF-like"/>
    <property type="match status" value="1"/>
</dbReference>
<dbReference type="RefSeq" id="WP_200755075.1">
    <property type="nucleotide sequence ID" value="NZ_AP023322.1"/>
</dbReference>
<dbReference type="SUPFAM" id="SSF53850">
    <property type="entry name" value="Periplasmic binding protein-like II"/>
    <property type="match status" value="1"/>
</dbReference>
<keyword evidence="3" id="KW-0472">Membrane</keyword>
<dbReference type="AlphaFoldDB" id="A0A7G1I1K8"/>
<dbReference type="InterPro" id="IPR008258">
    <property type="entry name" value="Transglycosylase_SLT_dom_1"/>
</dbReference>
<evidence type="ECO:0000256" key="3">
    <source>
        <dbReference type="ARBA" id="ARBA00023237"/>
    </source>
</evidence>
<dbReference type="Pfam" id="PF01464">
    <property type="entry name" value="SLT"/>
    <property type="match status" value="1"/>
</dbReference>
<keyword evidence="2" id="KW-0732">Signal</keyword>
<evidence type="ECO:0000313" key="5">
    <source>
        <dbReference type="EMBL" id="BCI64481.1"/>
    </source>
</evidence>
<accession>A0A7G1I1K8</accession>
<comment type="subcellular location">
    <subcellularLocation>
        <location evidence="1">Cell outer membrane</location>
        <topology evidence="1">Peripheral membrane protein</topology>
    </subcellularLocation>
</comment>
<evidence type="ECO:0000256" key="2">
    <source>
        <dbReference type="ARBA" id="ARBA00022729"/>
    </source>
</evidence>
<evidence type="ECO:0000313" key="6">
    <source>
        <dbReference type="Proteomes" id="UP000594042"/>
    </source>
</evidence>
<keyword evidence="6" id="KW-1185">Reference proteome</keyword>
<dbReference type="PANTHER" id="PTHR35936">
    <property type="entry name" value="MEMBRANE-BOUND LYTIC MUREIN TRANSGLYCOSYLASE F"/>
    <property type="match status" value="1"/>
</dbReference>
<dbReference type="Proteomes" id="UP000594042">
    <property type="component" value="Chromosome"/>
</dbReference>
<dbReference type="SMART" id="SM00062">
    <property type="entry name" value="PBPb"/>
    <property type="match status" value="1"/>
</dbReference>
<proteinExistence type="predicted"/>
<organism evidence="5 6">
    <name type="scientific">Coprobacter secundus subsp. similis</name>
    <dbReference type="NCBI Taxonomy" id="2751153"/>
    <lineage>
        <taxon>Bacteria</taxon>
        <taxon>Pseudomonadati</taxon>
        <taxon>Bacteroidota</taxon>
        <taxon>Bacteroidia</taxon>
        <taxon>Bacteroidales</taxon>
        <taxon>Barnesiellaceae</taxon>
        <taxon>Coprobacter</taxon>
    </lineage>
</organism>
<dbReference type="Pfam" id="PF00497">
    <property type="entry name" value="SBP_bac_3"/>
    <property type="match status" value="1"/>
</dbReference>
<evidence type="ECO:0000259" key="4">
    <source>
        <dbReference type="SMART" id="SM00062"/>
    </source>
</evidence>
<evidence type="ECO:0000256" key="1">
    <source>
        <dbReference type="ARBA" id="ARBA00004339"/>
    </source>
</evidence>
<dbReference type="EMBL" id="AP023322">
    <property type="protein sequence ID" value="BCI64481.1"/>
    <property type="molecule type" value="Genomic_DNA"/>
</dbReference>
<feature type="domain" description="Solute-binding protein family 3/N-terminal" evidence="4">
    <location>
        <begin position="40"/>
        <end position="268"/>
    </location>
</feature>
<protein>
    <submittedName>
        <fullName evidence="5">Lytic transglycosylase F</fullName>
    </submittedName>
</protein>
<dbReference type="KEGG" id="copr:Cop2CBH44_28340"/>
<sequence length="459" mass="52934">MRYKLFFILILLIPWASCKQKKAEKETPKDDFELIKERKELTVLTLYSSTSYFLYKGEEMGYEYELIKQFAEDNGLKLKVVVAENIGKLIEMLKAGKGDIIAYDIPITGDLKKEILHCGREVITHQVLVQPQKKGYKPLRNVTELIGKDIYVEKDSKYENRINNLNNELGGGINIHLMNRDTLVTEDLIEMVAVGDLPYTLADNNIAKLNKTYYNNIDINLVVSFPQRSSWAVRADSPSLAKAINQWVRKNNNTPQYKNIQKRYFELSKNPPAPAILSLKKGQISVYDNLFKKYAKEINWDWRLIASQAYKESRFDTSAVSWAGARGIMQIMPRTARQHGMTGNIQNPETNIATAVDILKGLNKSFSKIQPEEERIKFILAAYNSGIGHILDAMALAKKYGKDPHKWDKNVSEYILLKSNPEYFNDEVCRFGYFRGRETFNYVQEVLSHYETYKKKIPH</sequence>
<dbReference type="InterPro" id="IPR023346">
    <property type="entry name" value="Lysozyme-like_dom_sf"/>
</dbReference>
<gene>
    <name evidence="5" type="ORF">Cop2CBH44_28340</name>
</gene>
<name>A0A7G1I1K8_9BACT</name>
<dbReference type="PANTHER" id="PTHR35936:SF32">
    <property type="entry name" value="MEMBRANE-BOUND LYTIC MUREIN TRANSGLYCOSYLASE F"/>
    <property type="match status" value="1"/>
</dbReference>
<dbReference type="GO" id="GO:0009279">
    <property type="term" value="C:cell outer membrane"/>
    <property type="evidence" value="ECO:0007669"/>
    <property type="project" value="UniProtKB-SubCell"/>
</dbReference>
<reference evidence="6" key="1">
    <citation type="submission" date="2020-07" db="EMBL/GenBank/DDBJ databases">
        <title>Complete genome sequencing of Coprobacter sp. strain 2CBH44.</title>
        <authorList>
            <person name="Sakamoto M."/>
            <person name="Murakami T."/>
            <person name="Mori H."/>
        </authorList>
    </citation>
    <scope>NUCLEOTIDE SEQUENCE [LARGE SCALE GENOMIC DNA]</scope>
    <source>
        <strain evidence="6">2CBH44</strain>
    </source>
</reference>
<dbReference type="CDD" id="cd01009">
    <property type="entry name" value="PBP2_YfhD_N"/>
    <property type="match status" value="1"/>
</dbReference>
<dbReference type="Gene3D" id="3.40.190.10">
    <property type="entry name" value="Periplasmic binding protein-like II"/>
    <property type="match status" value="2"/>
</dbReference>
<dbReference type="SUPFAM" id="SSF53955">
    <property type="entry name" value="Lysozyme-like"/>
    <property type="match status" value="1"/>
</dbReference>